<feature type="transmembrane region" description="Helical" evidence="6">
    <location>
        <begin position="449"/>
        <end position="470"/>
    </location>
</feature>
<dbReference type="CDD" id="cd17323">
    <property type="entry name" value="MFS_Tpo1_MDR_like"/>
    <property type="match status" value="1"/>
</dbReference>
<dbReference type="Pfam" id="PF07690">
    <property type="entry name" value="MFS_1"/>
    <property type="match status" value="1"/>
</dbReference>
<dbReference type="InterPro" id="IPR036259">
    <property type="entry name" value="MFS_trans_sf"/>
</dbReference>
<organism evidence="8 9">
    <name type="scientific">Saitoella complicata (strain BCRC 22490 / CBS 7301 / JCM 7358 / NBRC 10748 / NRRL Y-17804)</name>
    <dbReference type="NCBI Taxonomy" id="698492"/>
    <lineage>
        <taxon>Eukaryota</taxon>
        <taxon>Fungi</taxon>
        <taxon>Dikarya</taxon>
        <taxon>Ascomycota</taxon>
        <taxon>Taphrinomycotina</taxon>
        <taxon>Taphrinomycotina incertae sedis</taxon>
        <taxon>Saitoella</taxon>
    </lineage>
</organism>
<keyword evidence="4 6" id="KW-1133">Transmembrane helix</keyword>
<dbReference type="OMA" id="TMIMTEP"/>
<evidence type="ECO:0000256" key="2">
    <source>
        <dbReference type="ARBA" id="ARBA00022448"/>
    </source>
</evidence>
<feature type="transmembrane region" description="Helical" evidence="6">
    <location>
        <begin position="267"/>
        <end position="293"/>
    </location>
</feature>
<dbReference type="GO" id="GO:0005886">
    <property type="term" value="C:plasma membrane"/>
    <property type="evidence" value="ECO:0007669"/>
    <property type="project" value="TreeGrafter"/>
</dbReference>
<feature type="transmembrane region" description="Helical" evidence="6">
    <location>
        <begin position="422"/>
        <end position="443"/>
    </location>
</feature>
<reference evidence="8 9" key="3">
    <citation type="journal article" date="2015" name="Genome Announc.">
        <title>Draft Genome Sequence of the Archiascomycetous Yeast Saitoella complicata.</title>
        <authorList>
            <person name="Yamauchi K."/>
            <person name="Kondo S."/>
            <person name="Hamamoto M."/>
            <person name="Takahashi Y."/>
            <person name="Ogura Y."/>
            <person name="Hayashi T."/>
            <person name="Nishida H."/>
        </authorList>
    </citation>
    <scope>NUCLEOTIDE SEQUENCE [LARGE SCALE GENOMIC DNA]</scope>
    <source>
        <strain evidence="8 9">NRRL Y-17804</strain>
    </source>
</reference>
<evidence type="ECO:0000256" key="5">
    <source>
        <dbReference type="ARBA" id="ARBA00023136"/>
    </source>
</evidence>
<protein>
    <recommendedName>
        <fullName evidence="7">Major facilitator superfamily (MFS) profile domain-containing protein</fullName>
    </recommendedName>
</protein>
<evidence type="ECO:0000256" key="3">
    <source>
        <dbReference type="ARBA" id="ARBA00022692"/>
    </source>
</evidence>
<dbReference type="InterPro" id="IPR020846">
    <property type="entry name" value="MFS_dom"/>
</dbReference>
<dbReference type="Proteomes" id="UP000033140">
    <property type="component" value="Unassembled WGS sequence"/>
</dbReference>
<evidence type="ECO:0000313" key="8">
    <source>
        <dbReference type="EMBL" id="GAO47619.1"/>
    </source>
</evidence>
<evidence type="ECO:0000256" key="1">
    <source>
        <dbReference type="ARBA" id="ARBA00004141"/>
    </source>
</evidence>
<feature type="transmembrane region" description="Helical" evidence="6">
    <location>
        <begin position="342"/>
        <end position="366"/>
    </location>
</feature>
<dbReference type="InterPro" id="IPR011701">
    <property type="entry name" value="MFS"/>
</dbReference>
<keyword evidence="5 6" id="KW-0472">Membrane</keyword>
<dbReference type="Gene3D" id="1.20.1250.20">
    <property type="entry name" value="MFS general substrate transporter like domains"/>
    <property type="match status" value="1"/>
</dbReference>
<comment type="caution">
    <text evidence="8">The sequence shown here is derived from an EMBL/GenBank/DDBJ whole genome shotgun (WGS) entry which is preliminary data.</text>
</comment>
<dbReference type="PROSITE" id="PS50850">
    <property type="entry name" value="MFS"/>
    <property type="match status" value="1"/>
</dbReference>
<evidence type="ECO:0000313" key="9">
    <source>
        <dbReference type="Proteomes" id="UP000033140"/>
    </source>
</evidence>
<feature type="transmembrane region" description="Helical" evidence="6">
    <location>
        <begin position="237"/>
        <end position="261"/>
    </location>
</feature>
<gene>
    <name evidence="8" type="ORF">G7K_1819-t1</name>
</gene>
<dbReference type="STRING" id="698492.A0A0E9NCQ4"/>
<feature type="domain" description="Major facilitator superfamily (MFS) profile" evidence="7">
    <location>
        <begin position="113"/>
        <end position="549"/>
    </location>
</feature>
<feature type="transmembrane region" description="Helical" evidence="6">
    <location>
        <begin position="378"/>
        <end position="401"/>
    </location>
</feature>
<reference evidence="8 9" key="2">
    <citation type="journal article" date="2014" name="J. Gen. Appl. Microbiol.">
        <title>The early diverging ascomycetous budding yeast Saitoella complicata has three histone deacetylases belonging to the Clr6, Hos2, and Rpd3 lineages.</title>
        <authorList>
            <person name="Nishida H."/>
            <person name="Matsumoto T."/>
            <person name="Kondo S."/>
            <person name="Hamamoto M."/>
            <person name="Yoshikawa H."/>
        </authorList>
    </citation>
    <scope>NUCLEOTIDE SEQUENCE [LARGE SCALE GENOMIC DNA]</scope>
    <source>
        <strain evidence="8 9">NRRL Y-17804</strain>
    </source>
</reference>
<proteinExistence type="predicted"/>
<keyword evidence="2" id="KW-0813">Transport</keyword>
<dbReference type="EMBL" id="BACD03000010">
    <property type="protein sequence ID" value="GAO47619.1"/>
    <property type="molecule type" value="Genomic_DNA"/>
</dbReference>
<keyword evidence="9" id="KW-1185">Reference proteome</keyword>
<keyword evidence="3 6" id="KW-0812">Transmembrane</keyword>
<feature type="transmembrane region" description="Helical" evidence="6">
    <location>
        <begin position="144"/>
        <end position="167"/>
    </location>
</feature>
<dbReference type="SUPFAM" id="SSF103473">
    <property type="entry name" value="MFS general substrate transporter"/>
    <property type="match status" value="1"/>
</dbReference>
<dbReference type="FunFam" id="1.20.1250.20:FF:000011">
    <property type="entry name" value="MFS multidrug transporter, putative"/>
    <property type="match status" value="1"/>
</dbReference>
<sequence length="549" mass="59323">MADAPLSAEAQLARERTQPLSVEYDIESPSGHVPVDSLAIPPPAAVRAYSTDTLVTGIHDQQVGNNALPTTPPTAISLADLEKNIAGDYELVTWLPDDPENPHNWSSLYRWYITIVVAGMVVCVAFGSSVITGDLSGIANEFDVSLEVTCLTTALMVCGFALGPLVFSPLSEMYGRRPMYFASFFLYTVFNIPCALAPNIGALLACRFICGLFASAPLTLAGGSISDIWPIAVRGKAIAYFAAAPYAGPVLGPLVGGWVGLKCGWRWVLWVNMIFAGVMWVLGSLLPETYAPVILGRRAKKMREETGSDKYVTEHELGAKSFKEALKETMVRPFVMLFVEPVLLFMSVYIAMIYAMLYAFFFAYPVVFGETHGFNDGLIGVTFVGILIGAVFAVITTPYLERIYLRTAAKRPGGVATPEDRLPGMIFACPFVPVSLFIFGWTAYPHVSWVGPAIAGIPFGYGMVLIYYAANNYIIDSFSKYVASALAAKTVVRSGGGVGLAMATFPLYHNLGNQWASSLLGFIAIGMCAVPLIFYKWGAAIRARSKAAN</sequence>
<evidence type="ECO:0000256" key="6">
    <source>
        <dbReference type="SAM" id="Phobius"/>
    </source>
</evidence>
<feature type="transmembrane region" description="Helical" evidence="6">
    <location>
        <begin position="204"/>
        <end position="225"/>
    </location>
</feature>
<dbReference type="PANTHER" id="PTHR23502:SF132">
    <property type="entry name" value="POLYAMINE TRANSPORTER 2-RELATED"/>
    <property type="match status" value="1"/>
</dbReference>
<evidence type="ECO:0000259" key="7">
    <source>
        <dbReference type="PROSITE" id="PS50850"/>
    </source>
</evidence>
<dbReference type="GO" id="GO:0000297">
    <property type="term" value="F:spermine transmembrane transporter activity"/>
    <property type="evidence" value="ECO:0007669"/>
    <property type="project" value="TreeGrafter"/>
</dbReference>
<feature type="transmembrane region" description="Helical" evidence="6">
    <location>
        <begin position="491"/>
        <end position="509"/>
    </location>
</feature>
<reference evidence="8 9" key="1">
    <citation type="journal article" date="2011" name="J. Gen. Appl. Microbiol.">
        <title>Draft genome sequencing of the enigmatic yeast Saitoella complicata.</title>
        <authorList>
            <person name="Nishida H."/>
            <person name="Hamamoto M."/>
            <person name="Sugiyama J."/>
        </authorList>
    </citation>
    <scope>NUCLEOTIDE SEQUENCE [LARGE SCALE GENOMIC DNA]</scope>
    <source>
        <strain evidence="8 9">NRRL Y-17804</strain>
    </source>
</reference>
<comment type="subcellular location">
    <subcellularLocation>
        <location evidence="1">Membrane</location>
        <topology evidence="1">Multi-pass membrane protein</topology>
    </subcellularLocation>
</comment>
<dbReference type="AlphaFoldDB" id="A0A0E9NCQ4"/>
<feature type="transmembrane region" description="Helical" evidence="6">
    <location>
        <begin position="179"/>
        <end position="198"/>
    </location>
</feature>
<dbReference type="GO" id="GO:0000329">
    <property type="term" value="C:fungal-type vacuole membrane"/>
    <property type="evidence" value="ECO:0007669"/>
    <property type="project" value="TreeGrafter"/>
</dbReference>
<dbReference type="PANTHER" id="PTHR23502">
    <property type="entry name" value="MAJOR FACILITATOR SUPERFAMILY"/>
    <property type="match status" value="1"/>
</dbReference>
<feature type="transmembrane region" description="Helical" evidence="6">
    <location>
        <begin position="111"/>
        <end position="132"/>
    </location>
</feature>
<evidence type="ECO:0000256" key="4">
    <source>
        <dbReference type="ARBA" id="ARBA00022989"/>
    </source>
</evidence>
<accession>A0A0E9NCQ4</accession>
<dbReference type="GO" id="GO:1903711">
    <property type="term" value="P:spermidine transmembrane transport"/>
    <property type="evidence" value="ECO:0007669"/>
    <property type="project" value="UniProtKB-ARBA"/>
</dbReference>
<feature type="transmembrane region" description="Helical" evidence="6">
    <location>
        <begin position="515"/>
        <end position="535"/>
    </location>
</feature>
<name>A0A0E9NCQ4_SAICN</name>